<keyword evidence="2" id="KW-1133">Transmembrane helix</keyword>
<dbReference type="Ensembl" id="ENSORLT00020011617.1">
    <property type="protein sequence ID" value="ENSORLP00020002261.1"/>
    <property type="gene ID" value="ENSORLG00020003012.1"/>
</dbReference>
<reference evidence="4" key="3">
    <citation type="submission" date="2025-08" db="UniProtKB">
        <authorList>
            <consortium name="Ensembl"/>
        </authorList>
    </citation>
    <scope>IDENTIFICATION</scope>
    <source>
        <strain evidence="4">HNI</strain>
    </source>
</reference>
<feature type="domain" description="Consortin C-terminal" evidence="3">
    <location>
        <begin position="80"/>
        <end position="195"/>
    </location>
</feature>
<keyword evidence="2" id="KW-0472">Membrane</keyword>
<dbReference type="Pfam" id="PF15281">
    <property type="entry name" value="Consortin_C"/>
    <property type="match status" value="1"/>
</dbReference>
<dbReference type="GO" id="GO:0071253">
    <property type="term" value="F:connexin binding"/>
    <property type="evidence" value="ECO:0007669"/>
    <property type="project" value="InterPro"/>
</dbReference>
<evidence type="ECO:0000259" key="3">
    <source>
        <dbReference type="Pfam" id="PF15281"/>
    </source>
</evidence>
<evidence type="ECO:0000256" key="1">
    <source>
        <dbReference type="SAM" id="MobiDB-lite"/>
    </source>
</evidence>
<dbReference type="Proteomes" id="UP000265180">
    <property type="component" value="Chromosome 3"/>
</dbReference>
<dbReference type="InterPro" id="IPR042318">
    <property type="entry name" value="Consortin"/>
</dbReference>
<evidence type="ECO:0000313" key="5">
    <source>
        <dbReference type="Proteomes" id="UP000265180"/>
    </source>
</evidence>
<evidence type="ECO:0000256" key="2">
    <source>
        <dbReference type="SAM" id="Phobius"/>
    </source>
</evidence>
<sequence length="199" mass="21364">MDQSKPAEQQGEDSHPGREKEETGGAEEEDCGVEEAAEALELEDGGAEDEWTEKQEEASFCLTALPTLPLETLAGGSGAEISPASGLVSILKKRVNADAVDTPNRSEPVPKKGFAQRRVRFKVPDDSYDNDLGGGDSCLLLFLLCLVTVVISVGGTALYCALGDTHSSVCQDFTSNADFYIRQIHRGMSQLQHWFAPGS</sequence>
<accession>A0A3P9K1E3</accession>
<feature type="transmembrane region" description="Helical" evidence="2">
    <location>
        <begin position="139"/>
        <end position="162"/>
    </location>
</feature>
<protein>
    <recommendedName>
        <fullName evidence="3">Consortin C-terminal domain-containing protein</fullName>
    </recommendedName>
</protein>
<dbReference type="InterPro" id="IPR028129">
    <property type="entry name" value="Consortin_C"/>
</dbReference>
<organism evidence="4 5">
    <name type="scientific">Oryzias latipes</name>
    <name type="common">Japanese rice fish</name>
    <name type="synonym">Japanese killifish</name>
    <dbReference type="NCBI Taxonomy" id="8090"/>
    <lineage>
        <taxon>Eukaryota</taxon>
        <taxon>Metazoa</taxon>
        <taxon>Chordata</taxon>
        <taxon>Craniata</taxon>
        <taxon>Vertebrata</taxon>
        <taxon>Euteleostomi</taxon>
        <taxon>Actinopterygii</taxon>
        <taxon>Neopterygii</taxon>
        <taxon>Teleostei</taxon>
        <taxon>Neoteleostei</taxon>
        <taxon>Acanthomorphata</taxon>
        <taxon>Ovalentaria</taxon>
        <taxon>Atherinomorphae</taxon>
        <taxon>Beloniformes</taxon>
        <taxon>Adrianichthyidae</taxon>
        <taxon>Oryziinae</taxon>
        <taxon>Oryzias</taxon>
    </lineage>
</organism>
<dbReference type="PANTHER" id="PTHR28581:SF1">
    <property type="entry name" value="CONSORTIN"/>
    <property type="match status" value="1"/>
</dbReference>
<name>A0A3P9K1E3_ORYLA</name>
<reference evidence="4" key="4">
    <citation type="submission" date="2025-09" db="UniProtKB">
        <authorList>
            <consortium name="Ensembl"/>
        </authorList>
    </citation>
    <scope>IDENTIFICATION</scope>
    <source>
        <strain evidence="4">HNI</strain>
    </source>
</reference>
<reference key="1">
    <citation type="journal article" date="2007" name="Nature">
        <title>The medaka draft genome and insights into vertebrate genome evolution.</title>
        <authorList>
            <person name="Kasahara M."/>
            <person name="Naruse K."/>
            <person name="Sasaki S."/>
            <person name="Nakatani Y."/>
            <person name="Qu W."/>
            <person name="Ahsan B."/>
            <person name="Yamada T."/>
            <person name="Nagayasu Y."/>
            <person name="Doi K."/>
            <person name="Kasai Y."/>
            <person name="Jindo T."/>
            <person name="Kobayashi D."/>
            <person name="Shimada A."/>
            <person name="Toyoda A."/>
            <person name="Kuroki Y."/>
            <person name="Fujiyama A."/>
            <person name="Sasaki T."/>
            <person name="Shimizu A."/>
            <person name="Asakawa S."/>
            <person name="Shimizu N."/>
            <person name="Hashimoto S."/>
            <person name="Yang J."/>
            <person name="Lee Y."/>
            <person name="Matsushima K."/>
            <person name="Sugano S."/>
            <person name="Sakaizumi M."/>
            <person name="Narita T."/>
            <person name="Ohishi K."/>
            <person name="Haga S."/>
            <person name="Ohta F."/>
            <person name="Nomoto H."/>
            <person name="Nogata K."/>
            <person name="Morishita T."/>
            <person name="Endo T."/>
            <person name="Shin-I T."/>
            <person name="Takeda H."/>
            <person name="Morishita S."/>
            <person name="Kohara Y."/>
        </authorList>
    </citation>
    <scope>NUCLEOTIDE SEQUENCE [LARGE SCALE GENOMIC DNA]</scope>
    <source>
        <strain>Hd-rR</strain>
    </source>
</reference>
<evidence type="ECO:0000313" key="4">
    <source>
        <dbReference type="Ensembl" id="ENSORLP00020002261.1"/>
    </source>
</evidence>
<dbReference type="AlphaFoldDB" id="A0A3P9K1E3"/>
<dbReference type="PANTHER" id="PTHR28581">
    <property type="entry name" value="CONSORTIN"/>
    <property type="match status" value="1"/>
</dbReference>
<feature type="compositionally biased region" description="Basic and acidic residues" evidence="1">
    <location>
        <begin position="12"/>
        <end position="23"/>
    </location>
</feature>
<proteinExistence type="predicted"/>
<keyword evidence="2" id="KW-0812">Transmembrane</keyword>
<feature type="compositionally biased region" description="Acidic residues" evidence="1">
    <location>
        <begin position="24"/>
        <end position="51"/>
    </location>
</feature>
<reference evidence="4 5" key="2">
    <citation type="submission" date="2017-04" db="EMBL/GenBank/DDBJ databases">
        <title>CpG methylation of centromeres and impact of large insertions on vertebrate speciation.</title>
        <authorList>
            <person name="Ichikawa K."/>
            <person name="Yoshimura J."/>
            <person name="Morishita S."/>
        </authorList>
    </citation>
    <scope>NUCLEOTIDE SEQUENCE</scope>
    <source>
        <strain evidence="4 5">HNI</strain>
    </source>
</reference>
<feature type="region of interest" description="Disordered" evidence="1">
    <location>
        <begin position="1"/>
        <end position="55"/>
    </location>
</feature>
<dbReference type="GO" id="GO:0042998">
    <property type="term" value="P:positive regulation of Golgi to plasma membrane protein transport"/>
    <property type="evidence" value="ECO:0007669"/>
    <property type="project" value="InterPro"/>
</dbReference>
<dbReference type="GO" id="GO:0005802">
    <property type="term" value="C:trans-Golgi network"/>
    <property type="evidence" value="ECO:0007669"/>
    <property type="project" value="InterPro"/>
</dbReference>